<keyword evidence="7 9" id="KW-0443">Lipid metabolism</keyword>
<keyword evidence="6 9" id="KW-0442">Lipid degradation</keyword>
<dbReference type="Pfam" id="PF04916">
    <property type="entry name" value="Phospholip_B"/>
    <property type="match status" value="1"/>
</dbReference>
<dbReference type="PANTHER" id="PTHR12370">
    <property type="entry name" value="PHOSPHOLIPASE B-RELATED"/>
    <property type="match status" value="1"/>
</dbReference>
<dbReference type="GO" id="GO:0004620">
    <property type="term" value="F:phospholipase activity"/>
    <property type="evidence" value="ECO:0007669"/>
    <property type="project" value="InterPro"/>
</dbReference>
<evidence type="ECO:0000256" key="6">
    <source>
        <dbReference type="ARBA" id="ARBA00022963"/>
    </source>
</evidence>
<accession>A0AAN7TQY3</accession>
<comment type="subcellular location">
    <subcellularLocation>
        <location evidence="1">Secreted</location>
    </subcellularLocation>
</comment>
<name>A0AAN7TQY3_9MYCE</name>
<comment type="caution">
    <text evidence="10">The sequence shown here is derived from an EMBL/GenBank/DDBJ whole genome shotgun (WGS) entry which is preliminary data.</text>
</comment>
<proteinExistence type="inferred from homology"/>
<keyword evidence="8" id="KW-0325">Glycoprotein</keyword>
<sequence length="552" mass="62785">MNKQILKILIAIVLTFVSSVFINGQNQPSTLPIYSIKFSSESGFTVYSGNDTTSIAQSGFSNEMMTMGWAYLSITTNPQFEDSLQAEAAGYIEGYLTYEMIWQCWYNIFVNEYQNQTVPTEVVNWANENVGYMKQEVVANQNDPYWIHIGLVLTQLSGMVEGYNAANQDSSRQLSFLDLILINMDADLGDIGSTFNQSSSSSDIANFKKSSSKKSMDHIKKTDHCSGLIKLTDDLTELYSAHTSWSGYIDMLRIFKSYNFKFSTTSKSKLTLFSGYPATLASLDDFYLLDTRMVVLETTNGLNNNDLYYLIRPESVLTWMRVIIANRLASGGQSWCETFERENSGTYNNQWMIVDYNKFVPGVKVRDGTLFVLEQIPGYIEYADVTNVLRTGYWPSYNIPYFETIFNKSGFNDETTDSSDYEAYEEDARSQIFRRDANKVYSLSDFQDIMRYNDFQNDPLSRGDAANQISSRFDLNPPTSEDYDAFGGVDSKVTSFSLVNQLLVIAQSGPTHDQEPPFQWSDANWSNIYPSIGMPNLYDFGWVNFTDTSYTY</sequence>
<keyword evidence="4 9" id="KW-0732">Signal</keyword>
<dbReference type="GO" id="GO:0005576">
    <property type="term" value="C:extracellular region"/>
    <property type="evidence" value="ECO:0007669"/>
    <property type="project" value="UniProtKB-SubCell"/>
</dbReference>
<evidence type="ECO:0000256" key="4">
    <source>
        <dbReference type="ARBA" id="ARBA00022729"/>
    </source>
</evidence>
<gene>
    <name evidence="10" type="ORF">RB653_009749</name>
</gene>
<keyword evidence="3" id="KW-0964">Secreted</keyword>
<dbReference type="EMBL" id="JAVFKY010000006">
    <property type="protein sequence ID" value="KAK5574496.1"/>
    <property type="molecule type" value="Genomic_DNA"/>
</dbReference>
<organism evidence="10 11">
    <name type="scientific">Dictyostelium firmibasis</name>
    <dbReference type="NCBI Taxonomy" id="79012"/>
    <lineage>
        <taxon>Eukaryota</taxon>
        <taxon>Amoebozoa</taxon>
        <taxon>Evosea</taxon>
        <taxon>Eumycetozoa</taxon>
        <taxon>Dictyostelia</taxon>
        <taxon>Dictyosteliales</taxon>
        <taxon>Dictyosteliaceae</taxon>
        <taxon>Dictyostelium</taxon>
    </lineage>
</organism>
<dbReference type="GO" id="GO:0009395">
    <property type="term" value="P:phospholipid catabolic process"/>
    <property type="evidence" value="ECO:0007669"/>
    <property type="project" value="TreeGrafter"/>
</dbReference>
<protein>
    <recommendedName>
        <fullName evidence="9">Phospholipase B-like</fullName>
        <ecNumber evidence="9">3.1.1.-</ecNumber>
    </recommendedName>
</protein>
<evidence type="ECO:0000256" key="5">
    <source>
        <dbReference type="ARBA" id="ARBA00022801"/>
    </source>
</evidence>
<evidence type="ECO:0000256" key="9">
    <source>
        <dbReference type="RuleBase" id="RU364138"/>
    </source>
</evidence>
<evidence type="ECO:0000256" key="2">
    <source>
        <dbReference type="ARBA" id="ARBA00007835"/>
    </source>
</evidence>
<dbReference type="FunFam" id="3.60.60.30:FF:000001">
    <property type="entry name" value="Phospholipase B-like protein G"/>
    <property type="match status" value="1"/>
</dbReference>
<dbReference type="AlphaFoldDB" id="A0AAN7TQY3"/>
<dbReference type="Gene3D" id="3.60.60.30">
    <property type="match status" value="1"/>
</dbReference>
<comment type="function">
    <text evidence="9">Putative phospholipase.</text>
</comment>
<dbReference type="Proteomes" id="UP001344447">
    <property type="component" value="Unassembled WGS sequence"/>
</dbReference>
<evidence type="ECO:0000313" key="10">
    <source>
        <dbReference type="EMBL" id="KAK5574496.1"/>
    </source>
</evidence>
<dbReference type="InterPro" id="IPR007000">
    <property type="entry name" value="PLipase_B-like"/>
</dbReference>
<feature type="chain" id="PRO_5042672361" description="Phospholipase B-like" evidence="9">
    <location>
        <begin position="20"/>
        <end position="552"/>
    </location>
</feature>
<feature type="signal peptide" evidence="9">
    <location>
        <begin position="1"/>
        <end position="19"/>
    </location>
</feature>
<evidence type="ECO:0000256" key="7">
    <source>
        <dbReference type="ARBA" id="ARBA00023098"/>
    </source>
</evidence>
<reference evidence="10 11" key="1">
    <citation type="submission" date="2023-11" db="EMBL/GenBank/DDBJ databases">
        <title>Dfirmibasis_genome.</title>
        <authorList>
            <person name="Edelbroek B."/>
            <person name="Kjellin J."/>
            <person name="Jerlstrom-Hultqvist J."/>
            <person name="Soderbom F."/>
        </authorList>
    </citation>
    <scope>NUCLEOTIDE SEQUENCE [LARGE SCALE GENOMIC DNA]</scope>
    <source>
        <strain evidence="10 11">TNS-C-14</strain>
    </source>
</reference>
<dbReference type="PANTHER" id="PTHR12370:SF4">
    <property type="entry name" value="PHOSPHOLIPASE B-LIKE PROTEIN B-RELATED"/>
    <property type="match status" value="1"/>
</dbReference>
<keyword evidence="5 9" id="KW-0378">Hydrolase</keyword>
<comment type="similarity">
    <text evidence="2 9">Belongs to the phospholipase B-like family.</text>
</comment>
<evidence type="ECO:0000256" key="3">
    <source>
        <dbReference type="ARBA" id="ARBA00022525"/>
    </source>
</evidence>
<keyword evidence="11" id="KW-1185">Reference proteome</keyword>
<evidence type="ECO:0000313" key="11">
    <source>
        <dbReference type="Proteomes" id="UP001344447"/>
    </source>
</evidence>
<evidence type="ECO:0000256" key="1">
    <source>
        <dbReference type="ARBA" id="ARBA00004613"/>
    </source>
</evidence>
<dbReference type="EC" id="3.1.1.-" evidence="9"/>
<evidence type="ECO:0000256" key="8">
    <source>
        <dbReference type="ARBA" id="ARBA00023180"/>
    </source>
</evidence>